<organism evidence="1 2">
    <name type="scientific">Schistosoma margrebowiei</name>
    <dbReference type="NCBI Taxonomy" id="48269"/>
    <lineage>
        <taxon>Eukaryota</taxon>
        <taxon>Metazoa</taxon>
        <taxon>Spiralia</taxon>
        <taxon>Lophotrochozoa</taxon>
        <taxon>Platyhelminthes</taxon>
        <taxon>Trematoda</taxon>
        <taxon>Digenea</taxon>
        <taxon>Strigeidida</taxon>
        <taxon>Schistosomatoidea</taxon>
        <taxon>Schistosomatidae</taxon>
        <taxon>Schistosoma</taxon>
    </lineage>
</organism>
<sequence>MGAINSLIDTPGGYSVLQKNSETRHCRFCGSAYNDVCTKDIHTSRLEDHHPAELCGIWLGRLYSNQMKEIRIHGDFTALSATQSHCTETEGNFDSVGSPLITLPKRSCAPTRSQVSTLLRHSDTTKNQSTLKDFFSTMDIRNSSLVQYTELEGCHINGCLFVEHGNLVFQAVSKRSHVPFLLIDQQMLGPTSDCVAPIFHLSVCEIIKVNLQTSSYQHIWLEYLVSSICTYFFDKLTLETNRERFLDNPKLHCSVQRPLPISSFLENGSHLGNSDTVGQKCSASLVDNPYVSTNRHSNDNSIVVTILKHRLRWLGHVLRMSSQRIPRRALFFDAGTSWKRRRDSQCLTRCRGMKESCTGLASIDPSRILVGVREMVQHSG</sequence>
<proteinExistence type="predicted"/>
<keyword evidence="2" id="KW-1185">Reference proteome</keyword>
<reference evidence="1 2" key="1">
    <citation type="submission" date="2018-11" db="EMBL/GenBank/DDBJ databases">
        <authorList>
            <consortium name="Pathogen Informatics"/>
        </authorList>
    </citation>
    <scope>NUCLEOTIDE SEQUENCE [LARGE SCALE GENOMIC DNA]</scope>
    <source>
        <strain evidence="1 2">Zambia</strain>
    </source>
</reference>
<protein>
    <submittedName>
        <fullName evidence="1">Uncharacterized protein</fullName>
    </submittedName>
</protein>
<accession>A0A183LJC3</accession>
<evidence type="ECO:0000313" key="2">
    <source>
        <dbReference type="Proteomes" id="UP000277204"/>
    </source>
</evidence>
<dbReference type="Proteomes" id="UP000277204">
    <property type="component" value="Unassembled WGS sequence"/>
</dbReference>
<name>A0A183LJC3_9TREM</name>
<evidence type="ECO:0000313" key="1">
    <source>
        <dbReference type="EMBL" id="VDO59413.1"/>
    </source>
</evidence>
<gene>
    <name evidence="1" type="ORF">SMRZ_LOCUS3898</name>
</gene>
<dbReference type="AlphaFoldDB" id="A0A183LJC3"/>
<dbReference type="EMBL" id="UZAI01001177">
    <property type="protein sequence ID" value="VDO59413.1"/>
    <property type="molecule type" value="Genomic_DNA"/>
</dbReference>